<dbReference type="Proteomes" id="UP000427071">
    <property type="component" value="Chromosome"/>
</dbReference>
<evidence type="ECO:0008006" key="4">
    <source>
        <dbReference type="Google" id="ProtNLM"/>
    </source>
</evidence>
<evidence type="ECO:0000313" key="3">
    <source>
        <dbReference type="Proteomes" id="UP000427071"/>
    </source>
</evidence>
<dbReference type="Pfam" id="PF25673">
    <property type="entry name" value="Terminase_7"/>
    <property type="match status" value="1"/>
</dbReference>
<proteinExistence type="predicted"/>
<keyword evidence="3" id="KW-1185">Reference proteome</keyword>
<name>A0A6B8VXX6_9CORY</name>
<dbReference type="AlphaFoldDB" id="A0A6B8VXX6"/>
<evidence type="ECO:0000256" key="1">
    <source>
        <dbReference type="SAM" id="MobiDB-lite"/>
    </source>
</evidence>
<organism evidence="2 3">
    <name type="scientific">Corynebacterium kalinowskii</name>
    <dbReference type="NCBI Taxonomy" id="2675216"/>
    <lineage>
        <taxon>Bacteria</taxon>
        <taxon>Bacillati</taxon>
        <taxon>Actinomycetota</taxon>
        <taxon>Actinomycetes</taxon>
        <taxon>Mycobacteriales</taxon>
        <taxon>Corynebacteriaceae</taxon>
        <taxon>Corynebacterium</taxon>
    </lineage>
</organism>
<dbReference type="EMBL" id="CP046452">
    <property type="protein sequence ID" value="QGU02160.1"/>
    <property type="molecule type" value="Genomic_DNA"/>
</dbReference>
<sequence length="167" mass="18950">MTRGRKAKVGGLRPDQRKPSKQLDPKKNEHNEIPELPPADQFLGVGRTWPEPVKAWWRDIFRSPMSSEWVSSDVHGLYNAARFLAEAINPNNKISERLKCSQAWEKSLVSFGLTPTAREGLRWQISQGEMAERRTRELRSAPTSTVTTERVPGSSDQILTLYSQIHG</sequence>
<accession>A0A6B8VXX6</accession>
<gene>
    <name evidence="2" type="ORF">CKALI_06455</name>
</gene>
<dbReference type="InterPro" id="IPR057972">
    <property type="entry name" value="Terminase_7"/>
</dbReference>
<reference evidence="3" key="1">
    <citation type="submission" date="2019-11" db="EMBL/GenBank/DDBJ databases">
        <title>Complete genome sequence of Corynebacterium kalinowskii 1959, a novel Corynebacterium species isolated from soil of a small paddock in Vilsendorf, Germany.</title>
        <authorList>
            <person name="Schaffert L."/>
            <person name="Ruwe M."/>
            <person name="Milse J."/>
            <person name="Hanuschka K."/>
            <person name="Ortseifen V."/>
            <person name="Droste J."/>
            <person name="Brandt D."/>
            <person name="Schlueter L."/>
            <person name="Kutter Y."/>
            <person name="Vinke S."/>
            <person name="Viehoefer P."/>
            <person name="Jacob L."/>
            <person name="Luebke N.-C."/>
            <person name="Schulte-Berndt E."/>
            <person name="Hain C."/>
            <person name="Linder M."/>
            <person name="Schmidt P."/>
            <person name="Wollenschlaeger L."/>
            <person name="Luttermann T."/>
            <person name="Thieme E."/>
            <person name="Hassa J."/>
            <person name="Haak M."/>
            <person name="Wittchen M."/>
            <person name="Mentz A."/>
            <person name="Persicke M."/>
            <person name="Busche T."/>
            <person name="Ruckert C."/>
        </authorList>
    </citation>
    <scope>NUCLEOTIDE SEQUENCE [LARGE SCALE GENOMIC DNA]</scope>
    <source>
        <strain evidence="3">1959</strain>
    </source>
</reference>
<protein>
    <recommendedName>
        <fullName evidence="4">Terminase small subunit</fullName>
    </recommendedName>
</protein>
<feature type="region of interest" description="Disordered" evidence="1">
    <location>
        <begin position="1"/>
        <end position="41"/>
    </location>
</feature>
<dbReference type="RefSeq" id="WP_156192508.1">
    <property type="nucleotide sequence ID" value="NZ_CP046452.1"/>
</dbReference>
<evidence type="ECO:0000313" key="2">
    <source>
        <dbReference type="EMBL" id="QGU02160.1"/>
    </source>
</evidence>
<feature type="compositionally biased region" description="Basic and acidic residues" evidence="1">
    <location>
        <begin position="14"/>
        <end position="33"/>
    </location>
</feature>
<dbReference type="KEGG" id="ckw:CKALI_06455"/>